<evidence type="ECO:0000313" key="4">
    <source>
        <dbReference type="EMBL" id="KAK6759149.1"/>
    </source>
</evidence>
<dbReference type="InterPro" id="IPR052229">
    <property type="entry name" value="Collagen-VI/PIF"/>
</dbReference>
<feature type="domain" description="VWFA" evidence="3">
    <location>
        <begin position="337"/>
        <end position="512"/>
    </location>
</feature>
<evidence type="ECO:0000256" key="2">
    <source>
        <dbReference type="SAM" id="SignalP"/>
    </source>
</evidence>
<accession>A0ABR1E8Y7</accession>
<dbReference type="PROSITE" id="PS50234">
    <property type="entry name" value="VWFA"/>
    <property type="match status" value="1"/>
</dbReference>
<dbReference type="InterPro" id="IPR036465">
    <property type="entry name" value="vWFA_dom_sf"/>
</dbReference>
<dbReference type="EMBL" id="JAVFWL010000005">
    <property type="protein sequence ID" value="KAK6759149.1"/>
    <property type="molecule type" value="Genomic_DNA"/>
</dbReference>
<proteinExistence type="predicted"/>
<evidence type="ECO:0000256" key="1">
    <source>
        <dbReference type="SAM" id="MobiDB-lite"/>
    </source>
</evidence>
<dbReference type="Proteomes" id="UP001303046">
    <property type="component" value="Unassembled WGS sequence"/>
</dbReference>
<dbReference type="PANTHER" id="PTHR22588">
    <property type="entry name" value="VWFA DOMAIN-CONTAINING PROTEIN"/>
    <property type="match status" value="1"/>
</dbReference>
<dbReference type="PANTHER" id="PTHR22588:SF12">
    <property type="entry name" value="VWFA DOMAIN-CONTAINING PROTEIN"/>
    <property type="match status" value="1"/>
</dbReference>
<feature type="chain" id="PRO_5047403376" description="VWFA domain-containing protein" evidence="2">
    <location>
        <begin position="19"/>
        <end position="515"/>
    </location>
</feature>
<feature type="region of interest" description="Disordered" evidence="1">
    <location>
        <begin position="181"/>
        <end position="212"/>
    </location>
</feature>
<gene>
    <name evidence="4" type="primary">Necator_chrV.g21186</name>
    <name evidence="4" type="ORF">RB195_016393</name>
</gene>
<dbReference type="Pfam" id="PF00092">
    <property type="entry name" value="VWA"/>
    <property type="match status" value="1"/>
</dbReference>
<feature type="signal peptide" evidence="2">
    <location>
        <begin position="1"/>
        <end position="18"/>
    </location>
</feature>
<reference evidence="4 5" key="1">
    <citation type="submission" date="2023-08" db="EMBL/GenBank/DDBJ databases">
        <title>A Necator americanus chromosomal reference genome.</title>
        <authorList>
            <person name="Ilik V."/>
            <person name="Petrzelkova K.J."/>
            <person name="Pardy F."/>
            <person name="Fuh T."/>
            <person name="Niatou-Singa F.S."/>
            <person name="Gouil Q."/>
            <person name="Baker L."/>
            <person name="Ritchie M.E."/>
            <person name="Jex A.R."/>
            <person name="Gazzola D."/>
            <person name="Li H."/>
            <person name="Toshio Fujiwara R."/>
            <person name="Zhan B."/>
            <person name="Aroian R.V."/>
            <person name="Pafco B."/>
            <person name="Schwarz E.M."/>
        </authorList>
    </citation>
    <scope>NUCLEOTIDE SEQUENCE [LARGE SCALE GENOMIC DNA]</scope>
    <source>
        <strain evidence="4 5">Aroian</strain>
        <tissue evidence="4">Whole animal</tissue>
    </source>
</reference>
<organism evidence="4 5">
    <name type="scientific">Necator americanus</name>
    <name type="common">Human hookworm</name>
    <dbReference type="NCBI Taxonomy" id="51031"/>
    <lineage>
        <taxon>Eukaryota</taxon>
        <taxon>Metazoa</taxon>
        <taxon>Ecdysozoa</taxon>
        <taxon>Nematoda</taxon>
        <taxon>Chromadorea</taxon>
        <taxon>Rhabditida</taxon>
        <taxon>Rhabditina</taxon>
        <taxon>Rhabditomorpha</taxon>
        <taxon>Strongyloidea</taxon>
        <taxon>Ancylostomatidae</taxon>
        <taxon>Bunostominae</taxon>
        <taxon>Necator</taxon>
    </lineage>
</organism>
<dbReference type="PROSITE" id="PS51257">
    <property type="entry name" value="PROKAR_LIPOPROTEIN"/>
    <property type="match status" value="1"/>
</dbReference>
<keyword evidence="2" id="KW-0732">Signal</keyword>
<comment type="caution">
    <text evidence="4">The sequence shown here is derived from an EMBL/GenBank/DDBJ whole genome shotgun (WGS) entry which is preliminary data.</text>
</comment>
<protein>
    <recommendedName>
        <fullName evidence="3">VWFA domain-containing protein</fullName>
    </recommendedName>
</protein>
<name>A0ABR1E8Y7_NECAM</name>
<evidence type="ECO:0000259" key="3">
    <source>
        <dbReference type="PROSITE" id="PS50234"/>
    </source>
</evidence>
<sequence length="515" mass="56751">MRTLLTAVLLFLPQLVLSCVDLLLVLDPSSELSRPRATKVANELTKRNGLRFSIATRRHGNRYVLVMAKNSADLISQLDAVDGDYERYLSMVTSEIGRRKHGRYLVVLLFSEREVKSTLVETWKKLSANGKAHVFRVGNAKTTNELLSGDPEEKSFEGLIACSGAEGDPLEIRRRPAITSTLTSSRRPQIQFSKTTRRPTTPRPTTIPGPKLRPVFRRKDKELGQFGTAPSIKSAEASRNIISKPLFTTPKAKSFARSLNEADIGTQSKIAATSSVLSPTRTPTSFRTFNQSSEEDDIAEKLATNKGLLTSVQIVTRATTTTPTTTTPRAPPGCIADIIFLMDFSDGTGDKSKRYLDIAAAAVGHLPIATNAVRVSLIRYSGPGRAETLFHLDKHAKKDDLIEELFRMEPTGGTTRTGEAIQYAVKEFENKKHGARKNARKFVVVFTDGYSQEDPSAAAEAARAEGVVMIAVAVDDKLKPNEEELMEITRRRDMVLISPNGKQLREKILGNQCPL</sequence>
<evidence type="ECO:0000313" key="5">
    <source>
        <dbReference type="Proteomes" id="UP001303046"/>
    </source>
</evidence>
<dbReference type="Gene3D" id="3.40.50.410">
    <property type="entry name" value="von Willebrand factor, type A domain"/>
    <property type="match status" value="1"/>
</dbReference>
<dbReference type="SMART" id="SM00327">
    <property type="entry name" value="VWA"/>
    <property type="match status" value="1"/>
</dbReference>
<keyword evidence="5" id="KW-1185">Reference proteome</keyword>
<dbReference type="SUPFAM" id="SSF53300">
    <property type="entry name" value="vWA-like"/>
    <property type="match status" value="1"/>
</dbReference>
<feature type="compositionally biased region" description="Polar residues" evidence="1">
    <location>
        <begin position="181"/>
        <end position="194"/>
    </location>
</feature>
<dbReference type="InterPro" id="IPR002035">
    <property type="entry name" value="VWF_A"/>
</dbReference>